<dbReference type="InterPro" id="IPR013878">
    <property type="entry name" value="Mo25"/>
</dbReference>
<name>A0A0L0D4Y2_THETB</name>
<evidence type="ECO:0000313" key="4">
    <source>
        <dbReference type="Proteomes" id="UP000054408"/>
    </source>
</evidence>
<evidence type="ECO:0000256" key="1">
    <source>
        <dbReference type="ARBA" id="ARBA00011012"/>
    </source>
</evidence>
<dbReference type="OrthoDB" id="609103at2759"/>
<dbReference type="Gene3D" id="1.25.10.10">
    <property type="entry name" value="Leucine-rich Repeat Variant"/>
    <property type="match status" value="1"/>
</dbReference>
<dbReference type="Pfam" id="PF08569">
    <property type="entry name" value="Mo25"/>
    <property type="match status" value="1"/>
</dbReference>
<reference evidence="3 4" key="1">
    <citation type="submission" date="2010-05" db="EMBL/GenBank/DDBJ databases">
        <title>The Genome Sequence of Thecamonas trahens ATCC 50062.</title>
        <authorList>
            <consortium name="The Broad Institute Genome Sequencing Platform"/>
            <person name="Russ C."/>
            <person name="Cuomo C."/>
            <person name="Shea T."/>
            <person name="Young S.K."/>
            <person name="Zeng Q."/>
            <person name="Koehrsen M."/>
            <person name="Haas B."/>
            <person name="Borodovsky M."/>
            <person name="Guigo R."/>
            <person name="Alvarado L."/>
            <person name="Berlin A."/>
            <person name="Bochicchio J."/>
            <person name="Borenstein D."/>
            <person name="Chapman S."/>
            <person name="Chen Z."/>
            <person name="Freedman E."/>
            <person name="Gellesch M."/>
            <person name="Goldberg J."/>
            <person name="Griggs A."/>
            <person name="Gujja S."/>
            <person name="Heilman E."/>
            <person name="Heiman D."/>
            <person name="Hepburn T."/>
            <person name="Howarth C."/>
            <person name="Jen D."/>
            <person name="Larson L."/>
            <person name="Mehta T."/>
            <person name="Park D."/>
            <person name="Pearson M."/>
            <person name="Roberts A."/>
            <person name="Saif S."/>
            <person name="Shenoy N."/>
            <person name="Sisk P."/>
            <person name="Stolte C."/>
            <person name="Sykes S."/>
            <person name="Thomson T."/>
            <person name="Walk T."/>
            <person name="White J."/>
            <person name="Yandava C."/>
            <person name="Burger G."/>
            <person name="Gray M.W."/>
            <person name="Holland P.W.H."/>
            <person name="King N."/>
            <person name="Lang F.B.F."/>
            <person name="Roger A.J."/>
            <person name="Ruiz-Trillo I."/>
            <person name="Lander E."/>
            <person name="Nusbaum C."/>
        </authorList>
    </citation>
    <scope>NUCLEOTIDE SEQUENCE [LARGE SCALE GENOMIC DNA]</scope>
    <source>
        <strain evidence="3 4">ATCC 50062</strain>
    </source>
</reference>
<dbReference type="GeneID" id="25563437"/>
<dbReference type="RefSeq" id="XP_013759768.1">
    <property type="nucleotide sequence ID" value="XM_013904314.1"/>
</dbReference>
<accession>A0A0L0D4Y2</accession>
<evidence type="ECO:0000313" key="3">
    <source>
        <dbReference type="EMBL" id="KNC47432.1"/>
    </source>
</evidence>
<comment type="similarity">
    <text evidence="1">Belongs to the Mo25 family.</text>
</comment>
<dbReference type="AlphaFoldDB" id="A0A0L0D4Y2"/>
<keyword evidence="4" id="KW-1185">Reference proteome</keyword>
<feature type="compositionally biased region" description="Pro residues" evidence="2">
    <location>
        <begin position="300"/>
        <end position="310"/>
    </location>
</feature>
<protein>
    <submittedName>
        <fullName evidence="3">Uncharacterized protein</fullName>
    </submittedName>
</protein>
<feature type="compositionally biased region" description="Low complexity" evidence="2">
    <location>
        <begin position="274"/>
        <end position="293"/>
    </location>
</feature>
<dbReference type="EMBL" id="GL349446">
    <property type="protein sequence ID" value="KNC47432.1"/>
    <property type="molecule type" value="Genomic_DNA"/>
</dbReference>
<dbReference type="SUPFAM" id="SSF48371">
    <property type="entry name" value="ARM repeat"/>
    <property type="match status" value="1"/>
</dbReference>
<dbReference type="eggNOG" id="KOG1566">
    <property type="taxonomic scope" value="Eukaryota"/>
</dbReference>
<dbReference type="PANTHER" id="PTHR10182">
    <property type="entry name" value="CALCIUM-BINDING PROTEIN 39-RELATED"/>
    <property type="match status" value="1"/>
</dbReference>
<gene>
    <name evidence="3" type="ORF">AMSG_03865</name>
</gene>
<dbReference type="GO" id="GO:0043539">
    <property type="term" value="F:protein serine/threonine kinase activator activity"/>
    <property type="evidence" value="ECO:0007669"/>
    <property type="project" value="TreeGrafter"/>
</dbReference>
<dbReference type="InterPro" id="IPR011989">
    <property type="entry name" value="ARM-like"/>
</dbReference>
<dbReference type="OMA" id="DWFFTEY"/>
<dbReference type="Proteomes" id="UP000054408">
    <property type="component" value="Unassembled WGS sequence"/>
</dbReference>
<dbReference type="InterPro" id="IPR016024">
    <property type="entry name" value="ARM-type_fold"/>
</dbReference>
<sequence>MLSSALVGPLMQSYINALSKDDKNELLDLAVTGYGHSPQMAVLSGSMLRTAITTREFAAYLLNNALNDIFAHLQSRNFEVSSDAWATFKMMLTQHKELTDEYLNVHYDEFFPAFMTLLNPDGDGYTACREALSLLADLICYSGPAEYRVRFISEAKHLICMLNLLNHESRIIKLLTFHVFKVFVAAPAKSRQVHKVLVRNRDELLKFFENFFPDSDSAEFTKDKAYVIEQIASVDNDAGMLSTSDPSVNTAAAAAAAGRRTPPRDAGSGGDDAGAGSASASASTSASAGSSSGKEQVAPQAPPPQSRRRR</sequence>
<evidence type="ECO:0000256" key="2">
    <source>
        <dbReference type="SAM" id="MobiDB-lite"/>
    </source>
</evidence>
<feature type="region of interest" description="Disordered" evidence="2">
    <location>
        <begin position="252"/>
        <end position="310"/>
    </location>
</feature>
<dbReference type="STRING" id="461836.A0A0L0D4Y2"/>
<dbReference type="GO" id="GO:0035556">
    <property type="term" value="P:intracellular signal transduction"/>
    <property type="evidence" value="ECO:0007669"/>
    <property type="project" value="TreeGrafter"/>
</dbReference>
<dbReference type="PANTHER" id="PTHR10182:SF3">
    <property type="entry name" value="PROTEIN MO25"/>
    <property type="match status" value="1"/>
</dbReference>
<proteinExistence type="inferred from homology"/>
<organism evidence="3 4">
    <name type="scientific">Thecamonas trahens ATCC 50062</name>
    <dbReference type="NCBI Taxonomy" id="461836"/>
    <lineage>
        <taxon>Eukaryota</taxon>
        <taxon>Apusozoa</taxon>
        <taxon>Apusomonadida</taxon>
        <taxon>Apusomonadidae</taxon>
        <taxon>Thecamonas</taxon>
    </lineage>
</organism>